<dbReference type="AlphaFoldDB" id="A0A6C2UNG0"/>
<accession>A0A6C2UNG0</accession>
<keyword evidence="3" id="KW-1185">Reference proteome</keyword>
<dbReference type="EMBL" id="CAAHFH010000002">
    <property type="protein sequence ID" value="VGO20877.1"/>
    <property type="molecule type" value="Genomic_DNA"/>
</dbReference>
<dbReference type="RefSeq" id="WP_136062381.1">
    <property type="nucleotide sequence ID" value="NZ_CAAHFH010000002.1"/>
</dbReference>
<feature type="region of interest" description="Disordered" evidence="1">
    <location>
        <begin position="34"/>
        <end position="64"/>
    </location>
</feature>
<feature type="compositionally biased region" description="Basic and acidic residues" evidence="1">
    <location>
        <begin position="37"/>
        <end position="61"/>
    </location>
</feature>
<organism evidence="2 3">
    <name type="scientific">Pontiella sulfatireligans</name>
    <dbReference type="NCBI Taxonomy" id="2750658"/>
    <lineage>
        <taxon>Bacteria</taxon>
        <taxon>Pseudomonadati</taxon>
        <taxon>Kiritimatiellota</taxon>
        <taxon>Kiritimatiellia</taxon>
        <taxon>Kiritimatiellales</taxon>
        <taxon>Pontiellaceae</taxon>
        <taxon>Pontiella</taxon>
    </lineage>
</organism>
<gene>
    <name evidence="2" type="ORF">SCARR_02944</name>
</gene>
<evidence type="ECO:0000256" key="1">
    <source>
        <dbReference type="SAM" id="MobiDB-lite"/>
    </source>
</evidence>
<sequence length="79" mass="9162">MEQGKGSTQTRKGKYLNRNERILIEGFLKAGMSESNIAKELERDRRPPENEGTPRAKRDFCSEQSGECKANKEYDYSRF</sequence>
<protein>
    <recommendedName>
        <fullName evidence="4">Transposase IS30-like HTH domain-containing protein</fullName>
    </recommendedName>
</protein>
<name>A0A6C2UNG0_9BACT</name>
<evidence type="ECO:0000313" key="3">
    <source>
        <dbReference type="Proteomes" id="UP000346198"/>
    </source>
</evidence>
<proteinExistence type="predicted"/>
<dbReference type="Proteomes" id="UP000346198">
    <property type="component" value="Unassembled WGS sequence"/>
</dbReference>
<reference evidence="2 3" key="1">
    <citation type="submission" date="2019-04" db="EMBL/GenBank/DDBJ databases">
        <authorList>
            <person name="Van Vliet M D."/>
        </authorList>
    </citation>
    <scope>NUCLEOTIDE SEQUENCE [LARGE SCALE GENOMIC DNA]</scope>
    <source>
        <strain evidence="2 3">F21</strain>
    </source>
</reference>
<evidence type="ECO:0000313" key="2">
    <source>
        <dbReference type="EMBL" id="VGO20877.1"/>
    </source>
</evidence>
<evidence type="ECO:0008006" key="4">
    <source>
        <dbReference type="Google" id="ProtNLM"/>
    </source>
</evidence>